<dbReference type="PROSITE" id="PS51257">
    <property type="entry name" value="PROKAR_LIPOPROTEIN"/>
    <property type="match status" value="1"/>
</dbReference>
<dbReference type="InterPro" id="IPR025997">
    <property type="entry name" value="SBP_2_dom"/>
</dbReference>
<comment type="caution">
    <text evidence="6">The sequence shown here is derived from an EMBL/GenBank/DDBJ whole genome shotgun (WGS) entry which is preliminary data.</text>
</comment>
<evidence type="ECO:0000313" key="6">
    <source>
        <dbReference type="EMBL" id="NKZ19537.1"/>
    </source>
</evidence>
<organism evidence="6 7">
    <name type="scientific">Streptococcus ovuberis</name>
    <dbReference type="NCBI Taxonomy" id="1936207"/>
    <lineage>
        <taxon>Bacteria</taxon>
        <taxon>Bacillati</taxon>
        <taxon>Bacillota</taxon>
        <taxon>Bacilli</taxon>
        <taxon>Lactobacillales</taxon>
        <taxon>Streptococcaceae</taxon>
        <taxon>Streptococcus</taxon>
    </lineage>
</organism>
<dbReference type="Proteomes" id="UP000522720">
    <property type="component" value="Unassembled WGS sequence"/>
</dbReference>
<sequence>MKKIFKTLMALLALLLVITGCSSGSGSSEGGSAEGGEAGNKTLYFIPVVDIGAYWNPMRKGAEDTAKELGYDLIVKTSPPAEAQKNEKHIGFINEAVANKAAGIAIAPIEANMFKNPIKQAGESGIPVITFDGDLDDPADRTAYVGTDNIQAGQELGRQGAKRLKEKGITKGSIAFVTVDRAMPTMINREKGIKEGFEEVMGEDAKNFKYLETIQDRDQAAVSKEQLEGQITSNKDLVLVFSMGSEGPDVGVMEAISSQGKAGEILHFGFDYTPTWEKGIADGRITAIVDQDAYNIGVQVIKNLVKSIEGEKIDSVIPIDVKFVEADELVEYGKEKEKLQTTTTE</sequence>
<dbReference type="PANTHER" id="PTHR46847">
    <property type="entry name" value="D-ALLOSE-BINDING PERIPLASMIC PROTEIN-RELATED"/>
    <property type="match status" value="1"/>
</dbReference>
<name>A0A7X6MZN1_9STRE</name>
<comment type="subcellular location">
    <subcellularLocation>
        <location evidence="1">Cell envelope</location>
    </subcellularLocation>
</comment>
<evidence type="ECO:0000256" key="4">
    <source>
        <dbReference type="SAM" id="SignalP"/>
    </source>
</evidence>
<evidence type="ECO:0000256" key="2">
    <source>
        <dbReference type="ARBA" id="ARBA00007639"/>
    </source>
</evidence>
<dbReference type="SUPFAM" id="SSF53822">
    <property type="entry name" value="Periplasmic binding protein-like I"/>
    <property type="match status" value="1"/>
</dbReference>
<proteinExistence type="inferred from homology"/>
<evidence type="ECO:0000256" key="1">
    <source>
        <dbReference type="ARBA" id="ARBA00004196"/>
    </source>
</evidence>
<dbReference type="RefSeq" id="WP_168548294.1">
    <property type="nucleotide sequence ID" value="NZ_JAAXPR010000002.1"/>
</dbReference>
<reference evidence="6 7" key="1">
    <citation type="submission" date="2020-04" db="EMBL/GenBank/DDBJ databases">
        <title>MicrobeNet Type strains.</title>
        <authorList>
            <person name="Nicholson A.C."/>
        </authorList>
    </citation>
    <scope>NUCLEOTIDE SEQUENCE [LARGE SCALE GENOMIC DNA]</scope>
    <source>
        <strain evidence="6 7">CCUG 69612</strain>
    </source>
</reference>
<evidence type="ECO:0000256" key="3">
    <source>
        <dbReference type="ARBA" id="ARBA00022729"/>
    </source>
</evidence>
<gene>
    <name evidence="6" type="ORF">HF992_01485</name>
</gene>
<feature type="chain" id="PRO_5038460489" evidence="4">
    <location>
        <begin position="24"/>
        <end position="345"/>
    </location>
</feature>
<dbReference type="GO" id="GO:0030246">
    <property type="term" value="F:carbohydrate binding"/>
    <property type="evidence" value="ECO:0007669"/>
    <property type="project" value="UniProtKB-ARBA"/>
</dbReference>
<dbReference type="Gene3D" id="3.40.50.2300">
    <property type="match status" value="2"/>
</dbReference>
<evidence type="ECO:0000313" key="7">
    <source>
        <dbReference type="Proteomes" id="UP000522720"/>
    </source>
</evidence>
<dbReference type="Pfam" id="PF13407">
    <property type="entry name" value="Peripla_BP_4"/>
    <property type="match status" value="1"/>
</dbReference>
<keyword evidence="7" id="KW-1185">Reference proteome</keyword>
<evidence type="ECO:0000259" key="5">
    <source>
        <dbReference type="Pfam" id="PF13407"/>
    </source>
</evidence>
<dbReference type="EMBL" id="JAAXPR010000002">
    <property type="protein sequence ID" value="NKZ19537.1"/>
    <property type="molecule type" value="Genomic_DNA"/>
</dbReference>
<protein>
    <submittedName>
        <fullName evidence="6">Sugar ABC transporter substrate-binding protein</fullName>
    </submittedName>
</protein>
<dbReference type="InterPro" id="IPR028082">
    <property type="entry name" value="Peripla_BP_I"/>
</dbReference>
<feature type="signal peptide" evidence="4">
    <location>
        <begin position="1"/>
        <end position="23"/>
    </location>
</feature>
<accession>A0A7X6MZN1</accession>
<keyword evidence="3 4" id="KW-0732">Signal</keyword>
<dbReference type="GO" id="GO:0030313">
    <property type="term" value="C:cell envelope"/>
    <property type="evidence" value="ECO:0007669"/>
    <property type="project" value="UniProtKB-SubCell"/>
</dbReference>
<dbReference type="CDD" id="cd01536">
    <property type="entry name" value="PBP1_ABC_sugar_binding-like"/>
    <property type="match status" value="1"/>
</dbReference>
<comment type="similarity">
    <text evidence="2">Belongs to the bacterial solute-binding protein 2 family.</text>
</comment>
<dbReference type="AlphaFoldDB" id="A0A7X6MZN1"/>
<feature type="domain" description="Periplasmic binding protein" evidence="5">
    <location>
        <begin position="46"/>
        <end position="312"/>
    </location>
</feature>
<dbReference type="PANTHER" id="PTHR46847:SF1">
    <property type="entry name" value="D-ALLOSE-BINDING PERIPLASMIC PROTEIN-RELATED"/>
    <property type="match status" value="1"/>
</dbReference>